<organism evidence="3 4">
    <name type="scientific">Chara braunii</name>
    <name type="common">Braun's stonewort</name>
    <dbReference type="NCBI Taxonomy" id="69332"/>
    <lineage>
        <taxon>Eukaryota</taxon>
        <taxon>Viridiplantae</taxon>
        <taxon>Streptophyta</taxon>
        <taxon>Charophyceae</taxon>
        <taxon>Charales</taxon>
        <taxon>Characeae</taxon>
        <taxon>Chara</taxon>
    </lineage>
</organism>
<reference evidence="3 4" key="1">
    <citation type="journal article" date="2018" name="Cell">
        <title>The Chara Genome: Secondary Complexity and Implications for Plant Terrestrialization.</title>
        <authorList>
            <person name="Nishiyama T."/>
            <person name="Sakayama H."/>
            <person name="Vries J.D."/>
            <person name="Buschmann H."/>
            <person name="Saint-Marcoux D."/>
            <person name="Ullrich K.K."/>
            <person name="Haas F.B."/>
            <person name="Vanderstraeten L."/>
            <person name="Becker D."/>
            <person name="Lang D."/>
            <person name="Vosolsobe S."/>
            <person name="Rombauts S."/>
            <person name="Wilhelmsson P.K.I."/>
            <person name="Janitza P."/>
            <person name="Kern R."/>
            <person name="Heyl A."/>
            <person name="Rumpler F."/>
            <person name="Villalobos L.I.A.C."/>
            <person name="Clay J.M."/>
            <person name="Skokan R."/>
            <person name="Toyoda A."/>
            <person name="Suzuki Y."/>
            <person name="Kagoshima H."/>
            <person name="Schijlen E."/>
            <person name="Tajeshwar N."/>
            <person name="Catarino B."/>
            <person name="Hetherington A.J."/>
            <person name="Saltykova A."/>
            <person name="Bonnot C."/>
            <person name="Breuninger H."/>
            <person name="Symeonidi A."/>
            <person name="Radhakrishnan G.V."/>
            <person name="Van Nieuwerburgh F."/>
            <person name="Deforce D."/>
            <person name="Chang C."/>
            <person name="Karol K.G."/>
            <person name="Hedrich R."/>
            <person name="Ulvskov P."/>
            <person name="Glockner G."/>
            <person name="Delwiche C.F."/>
            <person name="Petrasek J."/>
            <person name="Van de Peer Y."/>
            <person name="Friml J."/>
            <person name="Beilby M."/>
            <person name="Dolan L."/>
            <person name="Kohara Y."/>
            <person name="Sugano S."/>
            <person name="Fujiyama A."/>
            <person name="Delaux P.-M."/>
            <person name="Quint M."/>
            <person name="TheiBen G."/>
            <person name="Hagemann M."/>
            <person name="Harholt J."/>
            <person name="Dunand C."/>
            <person name="Zachgo S."/>
            <person name="Langdale J."/>
            <person name="Maumus F."/>
            <person name="Straeten D.V.D."/>
            <person name="Gould S.B."/>
            <person name="Rensing S.A."/>
        </authorList>
    </citation>
    <scope>NUCLEOTIDE SEQUENCE [LARGE SCALE GENOMIC DNA]</scope>
    <source>
        <strain evidence="3 4">S276</strain>
    </source>
</reference>
<dbReference type="SUPFAM" id="SSF82771">
    <property type="entry name" value="GIY-YIG endonuclease"/>
    <property type="match status" value="1"/>
</dbReference>
<gene>
    <name evidence="3" type="ORF">CBR_g37559</name>
</gene>
<accession>A0A388LN69</accession>
<dbReference type="EMBL" id="BFEA01000450">
    <property type="protein sequence ID" value="GBG83758.1"/>
    <property type="molecule type" value="Genomic_DNA"/>
</dbReference>
<name>A0A388LN69_CHABU</name>
<feature type="region of interest" description="Disordered" evidence="1">
    <location>
        <begin position="304"/>
        <end position="338"/>
    </location>
</feature>
<keyword evidence="4" id="KW-1185">Reference proteome</keyword>
<comment type="caution">
    <text evidence="3">The sequence shown here is derived from an EMBL/GenBank/DDBJ whole genome shotgun (WGS) entry which is preliminary data.</text>
</comment>
<dbReference type="Proteomes" id="UP000265515">
    <property type="component" value="Unassembled WGS sequence"/>
</dbReference>
<dbReference type="InterPro" id="IPR000305">
    <property type="entry name" value="GIY-YIG_endonuc"/>
</dbReference>
<proteinExistence type="predicted"/>
<evidence type="ECO:0000259" key="2">
    <source>
        <dbReference type="Pfam" id="PF01541"/>
    </source>
</evidence>
<evidence type="ECO:0000313" key="4">
    <source>
        <dbReference type="Proteomes" id="UP000265515"/>
    </source>
</evidence>
<sequence>MEDVLRSTNDIGCGFGEPWDEINQCRGSPRMGGIRFNISRGDGEMRADEPRTPMENGYKGLAAKCSREGIIDYCLSTQKILSAKKVPMLRKVCQKKGMRYTRKPEIIDVLATEQVKLAYEGFVEVETEPGEEEGAKVNLGEDMAGPEKRGTRSSVQSTPARVTLRSVKKHKAQERSSEQLAAIERVITTTTVLLALRGQIHWLTKYLVRPEITASMLDLKEVGVYIVASPWSKKVYVGSTIRSTMQRWREHLSNAYTEVIGSSPKLYRSMRHYGPSNFVIIPVRHANEEDDQAFERHLIQDFSPSRKTCNTSDRGTGKTRNRRKGKRERKRLKTGQGEKVKGVVSFTHGRAYERRVSLKTWLEEEWIKNTKGERRVQFHGGEIWSDGWREIKRLFGMTKVRINGRVKKLSTIKGELQQGMTVVFIGITKTTTTTATYMQELRWMLKKPILFKKMVSYTTNQLVGMYRATGFFREKKTKNDLRLKIDRAVKKKTGVGIRKRVQVKVTYDKQLVKREIRQATEGVVGRKVKDAVVANQIKGRVRVTWKRNRAVGEIIHNHRKHAHVEEQLCICRAVGLPTIDKHVFARFSDLKEVPVFMKNNRNVTCSSKGGTTQAIVQAIVKGTSHLGGKMEDVDIPAGGFMSKAVTGARGQGTWAGHVGRARGQGTWDEEQVAKWCKRFEGLVLAPMDHNQGDTTVICPVIYRHAFGKTFVWNCNYEDAREKEQDILLRARNDFKQASLHKIAAWKTDGRIGRAYVIPKDKDLDRWRPIAPATGDPAGTAQRKVAKALHYLMKLFPKEHTFYLNLIQELPAKQEAVQKRSTEIGCTGVEGRCYDIKDMLTKIPHDAVRRATDGYVGIRFESIFAMVEYDLNNAYVNCGQVMRRQISGIPMGKCTSPILATITCAMAEFNMLKGLGSDGKLVGGWRIVDDITVVVGRQAGERSSNDEVFGKLETSYDENLTLVRKDGGKDWWHFLGGSFYLLQQPVRLMFVPGTKNVVTLREIASIRYHTMQDYASYLEKKSKKSMLAATLKRLWSSTSCQVLVIGSIAYMSWEAYFRGYAPKVSLGALAKLVEATSDPNLRCLLQMLSKGFVRRRRGVTGTRGLGYEIRGYG</sequence>
<dbReference type="Gene3D" id="3.40.1440.10">
    <property type="entry name" value="GIY-YIG endonuclease"/>
    <property type="match status" value="1"/>
</dbReference>
<dbReference type="Gramene" id="GBG83758">
    <property type="protein sequence ID" value="GBG83758"/>
    <property type="gene ID" value="CBR_g37559"/>
</dbReference>
<dbReference type="Pfam" id="PF01541">
    <property type="entry name" value="GIY-YIG"/>
    <property type="match status" value="1"/>
</dbReference>
<feature type="compositionally biased region" description="Polar residues" evidence="1">
    <location>
        <begin position="304"/>
        <end position="313"/>
    </location>
</feature>
<dbReference type="AlphaFoldDB" id="A0A388LN69"/>
<evidence type="ECO:0000256" key="1">
    <source>
        <dbReference type="SAM" id="MobiDB-lite"/>
    </source>
</evidence>
<feature type="compositionally biased region" description="Basic residues" evidence="1">
    <location>
        <begin position="317"/>
        <end position="333"/>
    </location>
</feature>
<feature type="domain" description="GIY-YIG" evidence="2">
    <location>
        <begin position="223"/>
        <end position="304"/>
    </location>
</feature>
<dbReference type="InterPro" id="IPR035901">
    <property type="entry name" value="GIY-YIG_endonuc_sf"/>
</dbReference>
<protein>
    <recommendedName>
        <fullName evidence="2">GIY-YIG domain-containing protein</fullName>
    </recommendedName>
</protein>
<evidence type="ECO:0000313" key="3">
    <source>
        <dbReference type="EMBL" id="GBG83758.1"/>
    </source>
</evidence>